<keyword evidence="6 10" id="KW-0418">Kinase</keyword>
<evidence type="ECO:0000256" key="1">
    <source>
        <dbReference type="ARBA" id="ARBA00004888"/>
    </source>
</evidence>
<comment type="caution">
    <text evidence="14">The sequence shown here is derived from an EMBL/GenBank/DDBJ whole genome shotgun (WGS) entry which is preliminary data.</text>
</comment>
<dbReference type="InterPro" id="IPR001312">
    <property type="entry name" value="Hexokinase"/>
</dbReference>
<reference evidence="14" key="1">
    <citation type="submission" date="2020-08" db="EMBL/GenBank/DDBJ databases">
        <title>Spodoptera exigua strain:BAW_Kor-Di-RS1 Genome sequencing and assembly.</title>
        <authorList>
            <person name="Kim J."/>
            <person name="Nam H.Y."/>
            <person name="Kwon M."/>
            <person name="Choi J.H."/>
            <person name="Cho S.R."/>
            <person name="Kim G.-H."/>
        </authorList>
    </citation>
    <scope>NUCLEOTIDE SEQUENCE</scope>
    <source>
        <strain evidence="14">BAW_Kor-Di-RS1</strain>
        <tissue evidence="14">Whole-body</tissue>
    </source>
</reference>
<dbReference type="PROSITE" id="PS51748">
    <property type="entry name" value="HEXOKINASE_2"/>
    <property type="match status" value="1"/>
</dbReference>
<comment type="similarity">
    <text evidence="3 10">Belongs to the hexokinase family.</text>
</comment>
<evidence type="ECO:0000259" key="12">
    <source>
        <dbReference type="Pfam" id="PF00349"/>
    </source>
</evidence>
<evidence type="ECO:0000256" key="9">
    <source>
        <dbReference type="ARBA" id="ARBA00048160"/>
    </source>
</evidence>
<dbReference type="EMBL" id="JACKWZ010000305">
    <property type="protein sequence ID" value="KAF9409646.1"/>
    <property type="molecule type" value="Genomic_DNA"/>
</dbReference>
<dbReference type="GO" id="GO:0001678">
    <property type="term" value="P:intracellular glucose homeostasis"/>
    <property type="evidence" value="ECO:0007669"/>
    <property type="project" value="InterPro"/>
</dbReference>
<evidence type="ECO:0000259" key="13">
    <source>
        <dbReference type="Pfam" id="PF03727"/>
    </source>
</evidence>
<evidence type="ECO:0000256" key="11">
    <source>
        <dbReference type="SAM" id="MobiDB-lite"/>
    </source>
</evidence>
<comment type="pathway">
    <text evidence="2">Carbohydrate metabolism; hexose metabolism.</text>
</comment>
<comment type="pathway">
    <text evidence="1">Carbohydrate degradation; glycolysis; D-glyceraldehyde 3-phosphate and glycerone phosphate from D-glucose: step 1/4.</text>
</comment>
<comment type="catalytic activity">
    <reaction evidence="8">
        <text>a D-hexose + ATP = a D-hexose 6-phosphate + ADP + H(+)</text>
        <dbReference type="Rhea" id="RHEA:22740"/>
        <dbReference type="ChEBI" id="CHEBI:4194"/>
        <dbReference type="ChEBI" id="CHEBI:15378"/>
        <dbReference type="ChEBI" id="CHEBI:30616"/>
        <dbReference type="ChEBI" id="CHEBI:229467"/>
        <dbReference type="ChEBI" id="CHEBI:456216"/>
        <dbReference type="EC" id="2.7.1.1"/>
    </reaction>
    <physiologicalReaction direction="left-to-right" evidence="8">
        <dbReference type="Rhea" id="RHEA:22741"/>
    </physiologicalReaction>
</comment>
<feature type="region of interest" description="Disordered" evidence="11">
    <location>
        <begin position="36"/>
        <end position="55"/>
    </location>
</feature>
<evidence type="ECO:0000256" key="3">
    <source>
        <dbReference type="ARBA" id="ARBA00009225"/>
    </source>
</evidence>
<evidence type="ECO:0000313" key="14">
    <source>
        <dbReference type="EMBL" id="KAF9409646.1"/>
    </source>
</evidence>
<dbReference type="AlphaFoldDB" id="A0A835L0C4"/>
<dbReference type="PANTHER" id="PTHR19443">
    <property type="entry name" value="HEXOKINASE"/>
    <property type="match status" value="1"/>
</dbReference>
<evidence type="ECO:0000256" key="4">
    <source>
        <dbReference type="ARBA" id="ARBA00022679"/>
    </source>
</evidence>
<sequence>MSKYASVCVRHSDVCVVRRSLTMSAAVAGGTGALNGRVHSAESPTNGHHDPRPWSQQFLPTPLHLEDSVRAQKVEARLKDLVLCGEVLRRVAEVFEQELERGLSEQPSSLQMENTYVPELPDGTEEGVFLALDLGGTNFRVLLLELAAGQLVRQQVKHYHISNALRLGTGEELFNFLADCVLDFVKQLGMEDQAFSLGECCVLGPGNFYCDTSRMYTSFPQNKCRALCAGFTFSFPMKQHSISSGELITWTKSFKCSGLEGVDVAALLERCLRARNLQITVRVLLNDTTGTLIAGAHMHKNVGIGVILGTGSNGCYMERASRVQHWEAAHERVQDVCVDIEWGAFGDNGCLDFIKTDFDREVDAASLLATSFTFEKYIGGKYLGSILSCVLSALARAGLFPAEPAPDALQTAHLSLFEEENCAGEVSRSLEVLREVCACAALSAEDARVAQHVAHVISNRAAQLVSVCISTLVRRMARPHVAVAVDGSVFKHHPRIATLMRTYIALLAPHHSNTRVRSALYSILALRASCAE</sequence>
<keyword evidence="10" id="KW-0324">Glycolysis</keyword>
<evidence type="ECO:0000256" key="5">
    <source>
        <dbReference type="ARBA" id="ARBA00022741"/>
    </source>
</evidence>
<dbReference type="Pfam" id="PF00349">
    <property type="entry name" value="Hexokinase_1"/>
    <property type="match status" value="1"/>
</dbReference>
<dbReference type="InterPro" id="IPR043129">
    <property type="entry name" value="ATPase_NBD"/>
</dbReference>
<keyword evidence="4 10" id="KW-0808">Transferase</keyword>
<evidence type="ECO:0000256" key="10">
    <source>
        <dbReference type="RuleBase" id="RU362007"/>
    </source>
</evidence>
<dbReference type="GO" id="GO:0005739">
    <property type="term" value="C:mitochondrion"/>
    <property type="evidence" value="ECO:0007669"/>
    <property type="project" value="TreeGrafter"/>
</dbReference>
<organism evidence="14 15">
    <name type="scientific">Spodoptera exigua</name>
    <name type="common">Beet armyworm</name>
    <name type="synonym">Noctua fulgens</name>
    <dbReference type="NCBI Taxonomy" id="7107"/>
    <lineage>
        <taxon>Eukaryota</taxon>
        <taxon>Metazoa</taxon>
        <taxon>Ecdysozoa</taxon>
        <taxon>Arthropoda</taxon>
        <taxon>Hexapoda</taxon>
        <taxon>Insecta</taxon>
        <taxon>Pterygota</taxon>
        <taxon>Neoptera</taxon>
        <taxon>Endopterygota</taxon>
        <taxon>Lepidoptera</taxon>
        <taxon>Glossata</taxon>
        <taxon>Ditrysia</taxon>
        <taxon>Noctuoidea</taxon>
        <taxon>Noctuidae</taxon>
        <taxon>Amphipyrinae</taxon>
        <taxon>Spodoptera</taxon>
    </lineage>
</organism>
<dbReference type="GO" id="GO:0006006">
    <property type="term" value="P:glucose metabolic process"/>
    <property type="evidence" value="ECO:0007669"/>
    <property type="project" value="TreeGrafter"/>
</dbReference>
<proteinExistence type="inferred from homology"/>
<name>A0A835L0C4_SPOEX</name>
<dbReference type="InterPro" id="IPR022672">
    <property type="entry name" value="Hexokinase_N"/>
</dbReference>
<dbReference type="GO" id="GO:0005536">
    <property type="term" value="F:D-glucose binding"/>
    <property type="evidence" value="ECO:0007669"/>
    <property type="project" value="InterPro"/>
</dbReference>
<evidence type="ECO:0000256" key="2">
    <source>
        <dbReference type="ARBA" id="ARBA00005028"/>
    </source>
</evidence>
<keyword evidence="7 10" id="KW-0067">ATP-binding</keyword>
<dbReference type="EC" id="2.7.1.-" evidence="10"/>
<dbReference type="InterPro" id="IPR022673">
    <property type="entry name" value="Hexokinase_C"/>
</dbReference>
<feature type="domain" description="Hexokinase N-terminal" evidence="12">
    <location>
        <begin position="75"/>
        <end position="296"/>
    </location>
</feature>
<evidence type="ECO:0000256" key="7">
    <source>
        <dbReference type="ARBA" id="ARBA00022840"/>
    </source>
</evidence>
<gene>
    <name evidence="14" type="ORF">HW555_011043</name>
</gene>
<dbReference type="GO" id="GO:0006096">
    <property type="term" value="P:glycolytic process"/>
    <property type="evidence" value="ECO:0007669"/>
    <property type="project" value="UniProtKB-UniPathway"/>
</dbReference>
<dbReference type="UniPathway" id="UPA00242"/>
<dbReference type="PANTHER" id="PTHR19443:SF54">
    <property type="entry name" value="PHOSPHOTRANSFERASE"/>
    <property type="match status" value="1"/>
</dbReference>
<protein>
    <recommendedName>
        <fullName evidence="10">Phosphotransferase</fullName>
        <ecNumber evidence="10">2.7.1.-</ecNumber>
    </recommendedName>
</protein>
<evidence type="ECO:0000256" key="8">
    <source>
        <dbReference type="ARBA" id="ARBA00044613"/>
    </source>
</evidence>
<accession>A0A835L0C4</accession>
<feature type="domain" description="Hexokinase C-terminal" evidence="13">
    <location>
        <begin position="304"/>
        <end position="515"/>
    </location>
</feature>
<evidence type="ECO:0000256" key="6">
    <source>
        <dbReference type="ARBA" id="ARBA00022777"/>
    </source>
</evidence>
<dbReference type="Pfam" id="PF03727">
    <property type="entry name" value="Hexokinase_2"/>
    <property type="match status" value="1"/>
</dbReference>
<dbReference type="GO" id="GO:0004340">
    <property type="term" value="F:glucokinase activity"/>
    <property type="evidence" value="ECO:0007669"/>
    <property type="project" value="TreeGrafter"/>
</dbReference>
<dbReference type="GO" id="GO:0005829">
    <property type="term" value="C:cytosol"/>
    <property type="evidence" value="ECO:0007669"/>
    <property type="project" value="TreeGrafter"/>
</dbReference>
<dbReference type="Gene3D" id="3.40.367.20">
    <property type="match status" value="1"/>
</dbReference>
<evidence type="ECO:0000313" key="15">
    <source>
        <dbReference type="Proteomes" id="UP000648187"/>
    </source>
</evidence>
<dbReference type="Gene3D" id="3.30.420.40">
    <property type="match status" value="1"/>
</dbReference>
<dbReference type="SUPFAM" id="SSF53067">
    <property type="entry name" value="Actin-like ATPase domain"/>
    <property type="match status" value="2"/>
</dbReference>
<dbReference type="UniPathway" id="UPA00109">
    <property type="reaction ID" value="UER00180"/>
</dbReference>
<keyword evidence="15" id="KW-1185">Reference proteome</keyword>
<dbReference type="GO" id="GO:0005524">
    <property type="term" value="F:ATP binding"/>
    <property type="evidence" value="ECO:0007669"/>
    <property type="project" value="UniProtKB-UniRule"/>
</dbReference>
<dbReference type="PRINTS" id="PR00475">
    <property type="entry name" value="HEXOKINASE"/>
</dbReference>
<comment type="catalytic activity">
    <reaction evidence="9">
        <text>D-glucose + ATP = D-glucose 6-phosphate + ADP + H(+)</text>
        <dbReference type="Rhea" id="RHEA:17825"/>
        <dbReference type="ChEBI" id="CHEBI:4167"/>
        <dbReference type="ChEBI" id="CHEBI:15378"/>
        <dbReference type="ChEBI" id="CHEBI:30616"/>
        <dbReference type="ChEBI" id="CHEBI:61548"/>
        <dbReference type="ChEBI" id="CHEBI:456216"/>
        <dbReference type="EC" id="2.7.1.1"/>
    </reaction>
    <physiologicalReaction direction="left-to-right" evidence="9">
        <dbReference type="Rhea" id="RHEA:17826"/>
    </physiologicalReaction>
</comment>
<dbReference type="Proteomes" id="UP000648187">
    <property type="component" value="Unassembled WGS sequence"/>
</dbReference>
<dbReference type="GO" id="GO:0008865">
    <property type="term" value="F:fructokinase activity"/>
    <property type="evidence" value="ECO:0007669"/>
    <property type="project" value="TreeGrafter"/>
</dbReference>
<keyword evidence="5 10" id="KW-0547">Nucleotide-binding</keyword>